<dbReference type="SMART" id="SM00320">
    <property type="entry name" value="WD40"/>
    <property type="match status" value="3"/>
</dbReference>
<dbReference type="Pfam" id="PF12894">
    <property type="entry name" value="ANAPC4_WD40"/>
    <property type="match status" value="1"/>
</dbReference>
<sequence>MNRIPDLNEVTLAEINSELALVGREKLLVYLPISLQPHACFEVTLSKPDDPNLDRYIRAEGTIYAPVCIPQSVTFPTRQKKVERPLGLKHPIKRDPWLVWLEEMGEKIDFCGPTHLINMAYELLDSSVLAPVRSVLGNKPPDNTFLTSLLSWLQGNIIRCIAWHPYRQMFAVAHKDNVIYLYDLKNEAWSTQVLMHEFQKDITCMEWKPRAGGVLAVGCRNGVCLWKVSVDPTDAAPPNLGPTKDFRPSTSFFSPRGPSSYDDTQRSLSPSPIPSTASPPRAAWMNYLCHPCQLHISSLAWDPSSGSHLLAVGSAVEGSLVVWNTSMEIAVALRRWGGATGLTACWTPGGRSLFFAFEGQGDIHVLHLMKPAPHLECKQMVVYTADPEPQKVRLPSGRIINIGGGIRQLCVDPTGERLAVSYVNSELVAVFLVRPQAGVVLSQDGWILHSGYIRGPHWSPSGPQRENGEDWEPEPYPIHLSFAPQFSRGALLAIAWENGVLGFVPFCFMSETAVRECGGIGVEGLSVIGRSAGRDAIAGVNSSGLGWR</sequence>
<dbReference type="InterPro" id="IPR045139">
    <property type="entry name" value="Aladin"/>
</dbReference>
<organism evidence="3 4">
    <name type="scientific">Jimgerdemannia flammicorona</name>
    <dbReference type="NCBI Taxonomy" id="994334"/>
    <lineage>
        <taxon>Eukaryota</taxon>
        <taxon>Fungi</taxon>
        <taxon>Fungi incertae sedis</taxon>
        <taxon>Mucoromycota</taxon>
        <taxon>Mucoromycotina</taxon>
        <taxon>Endogonomycetes</taxon>
        <taxon>Endogonales</taxon>
        <taxon>Endogonaceae</taxon>
        <taxon>Jimgerdemannia</taxon>
    </lineage>
</organism>
<dbReference type="EMBL" id="RBNJ01003613">
    <property type="protein sequence ID" value="RUS30735.1"/>
    <property type="molecule type" value="Genomic_DNA"/>
</dbReference>
<keyword evidence="4" id="KW-1185">Reference proteome</keyword>
<evidence type="ECO:0000313" key="4">
    <source>
        <dbReference type="Proteomes" id="UP000274822"/>
    </source>
</evidence>
<dbReference type="Gene3D" id="2.130.10.10">
    <property type="entry name" value="YVTN repeat-like/Quinoprotein amine dehydrogenase"/>
    <property type="match status" value="2"/>
</dbReference>
<dbReference type="SUPFAM" id="SSF50978">
    <property type="entry name" value="WD40 repeat-like"/>
    <property type="match status" value="1"/>
</dbReference>
<feature type="compositionally biased region" description="Low complexity" evidence="1">
    <location>
        <begin position="267"/>
        <end position="276"/>
    </location>
</feature>
<gene>
    <name evidence="3" type="ORF">BC938DRAFT_479024</name>
</gene>
<dbReference type="AlphaFoldDB" id="A0A433QLU4"/>
<dbReference type="GO" id="GO:0005643">
    <property type="term" value="C:nuclear pore"/>
    <property type="evidence" value="ECO:0007669"/>
    <property type="project" value="TreeGrafter"/>
</dbReference>
<dbReference type="InterPro" id="IPR024977">
    <property type="entry name" value="Apc4-like_WD40_dom"/>
</dbReference>
<protein>
    <submittedName>
        <fullName evidence="3">WD40-repeat-containing domain protein</fullName>
    </submittedName>
</protein>
<dbReference type="InterPro" id="IPR036322">
    <property type="entry name" value="WD40_repeat_dom_sf"/>
</dbReference>
<dbReference type="InterPro" id="IPR001680">
    <property type="entry name" value="WD40_rpt"/>
</dbReference>
<dbReference type="PANTHER" id="PTHR14494">
    <property type="entry name" value="ALADIN/ADRACALIN/AAAS"/>
    <property type="match status" value="1"/>
</dbReference>
<proteinExistence type="predicted"/>
<evidence type="ECO:0000259" key="2">
    <source>
        <dbReference type="Pfam" id="PF12894"/>
    </source>
</evidence>
<evidence type="ECO:0000256" key="1">
    <source>
        <dbReference type="SAM" id="MobiDB-lite"/>
    </source>
</evidence>
<dbReference type="Proteomes" id="UP000274822">
    <property type="component" value="Unassembled WGS sequence"/>
</dbReference>
<feature type="region of interest" description="Disordered" evidence="1">
    <location>
        <begin position="236"/>
        <end position="276"/>
    </location>
</feature>
<name>A0A433QLU4_9FUNG</name>
<feature type="domain" description="Anaphase-promoting complex subunit 4-like WD40" evidence="2">
    <location>
        <begin position="155"/>
        <end position="208"/>
    </location>
</feature>
<dbReference type="InterPro" id="IPR015943">
    <property type="entry name" value="WD40/YVTN_repeat-like_dom_sf"/>
</dbReference>
<accession>A0A433QLU4</accession>
<evidence type="ECO:0000313" key="3">
    <source>
        <dbReference type="EMBL" id="RUS30735.1"/>
    </source>
</evidence>
<reference evidence="3 4" key="1">
    <citation type="journal article" date="2018" name="New Phytol.">
        <title>Phylogenomics of Endogonaceae and evolution of mycorrhizas within Mucoromycota.</title>
        <authorList>
            <person name="Chang Y."/>
            <person name="Desiro A."/>
            <person name="Na H."/>
            <person name="Sandor L."/>
            <person name="Lipzen A."/>
            <person name="Clum A."/>
            <person name="Barry K."/>
            <person name="Grigoriev I.V."/>
            <person name="Martin F.M."/>
            <person name="Stajich J.E."/>
            <person name="Smith M.E."/>
            <person name="Bonito G."/>
            <person name="Spatafora J.W."/>
        </authorList>
    </citation>
    <scope>NUCLEOTIDE SEQUENCE [LARGE SCALE GENOMIC DNA]</scope>
    <source>
        <strain evidence="3 4">AD002</strain>
    </source>
</reference>
<dbReference type="GO" id="GO:0006913">
    <property type="term" value="P:nucleocytoplasmic transport"/>
    <property type="evidence" value="ECO:0007669"/>
    <property type="project" value="TreeGrafter"/>
</dbReference>
<dbReference type="PANTHER" id="PTHR14494:SF0">
    <property type="entry name" value="ALADIN"/>
    <property type="match status" value="1"/>
</dbReference>
<comment type="caution">
    <text evidence="3">The sequence shown here is derived from an EMBL/GenBank/DDBJ whole genome shotgun (WGS) entry which is preliminary data.</text>
</comment>